<name>A0A518IH19_9PLAN</name>
<gene>
    <name evidence="3" type="ORF">Enr17x_44120</name>
</gene>
<protein>
    <submittedName>
        <fullName evidence="3">Uncharacterized protein</fullName>
    </submittedName>
</protein>
<evidence type="ECO:0000256" key="2">
    <source>
        <dbReference type="SAM" id="Phobius"/>
    </source>
</evidence>
<feature type="transmembrane region" description="Helical" evidence="2">
    <location>
        <begin position="12"/>
        <end position="33"/>
    </location>
</feature>
<dbReference type="RefSeq" id="WP_145311684.1">
    <property type="nucleotide sequence ID" value="NZ_CP037452.1"/>
</dbReference>
<sequence length="341" mass="40147">MALFSHRFSHHLWILCLTNAFAFFFIADVMPAADSLEMSQEERKEWKSSPKTKEELDPQTREQYEKLRAKLSEAEKEYDQLKQKTAAENELLETAYRLRQEASATEQQLKPAAKQVKNYFKRFSGGSLQNQNQLRNAFTKLKEYEFFTEMENNPVFRPYVLFFARQMILELQNSSQSGNKRSDFVQDLLPQPDAKITESQALEIYLKILERYKDQALAKVGNTSNFDQLLPFVQEYIEAKVKNDFQFLICDTYYRLNKPVSESVAKQNISELHQQLSEVWPRWRWAEAPEEIRNPPNQRGNLNAMNGDYRWWLLIVNIAVIVLLIGVLIIRRHLRERGSHV</sequence>
<dbReference type="EMBL" id="CP037452">
    <property type="protein sequence ID" value="QDV52350.1"/>
    <property type="molecule type" value="Genomic_DNA"/>
</dbReference>
<proteinExistence type="predicted"/>
<keyword evidence="4" id="KW-1185">Reference proteome</keyword>
<feature type="transmembrane region" description="Helical" evidence="2">
    <location>
        <begin position="311"/>
        <end position="330"/>
    </location>
</feature>
<dbReference type="KEGG" id="gfm:Enr17x_44120"/>
<dbReference type="Proteomes" id="UP000318313">
    <property type="component" value="Chromosome"/>
</dbReference>
<reference evidence="3 4" key="1">
    <citation type="submission" date="2019-03" db="EMBL/GenBank/DDBJ databases">
        <title>Deep-cultivation of Planctomycetes and their phenomic and genomic characterization uncovers novel biology.</title>
        <authorList>
            <person name="Wiegand S."/>
            <person name="Jogler M."/>
            <person name="Boedeker C."/>
            <person name="Pinto D."/>
            <person name="Vollmers J."/>
            <person name="Rivas-Marin E."/>
            <person name="Kohn T."/>
            <person name="Peeters S.H."/>
            <person name="Heuer A."/>
            <person name="Rast P."/>
            <person name="Oberbeckmann S."/>
            <person name="Bunk B."/>
            <person name="Jeske O."/>
            <person name="Meyerdierks A."/>
            <person name="Storesund J.E."/>
            <person name="Kallscheuer N."/>
            <person name="Luecker S."/>
            <person name="Lage O.M."/>
            <person name="Pohl T."/>
            <person name="Merkel B.J."/>
            <person name="Hornburger P."/>
            <person name="Mueller R.-W."/>
            <person name="Bruemmer F."/>
            <person name="Labrenz M."/>
            <person name="Spormann A.M."/>
            <person name="Op den Camp H."/>
            <person name="Overmann J."/>
            <person name="Amann R."/>
            <person name="Jetten M.S.M."/>
            <person name="Mascher T."/>
            <person name="Medema M.H."/>
            <person name="Devos D.P."/>
            <person name="Kaster A.-K."/>
            <person name="Ovreas L."/>
            <person name="Rohde M."/>
            <person name="Galperin M.Y."/>
            <person name="Jogler C."/>
        </authorList>
    </citation>
    <scope>NUCLEOTIDE SEQUENCE [LARGE SCALE GENOMIC DNA]</scope>
    <source>
        <strain evidence="3 4">Enr17</strain>
    </source>
</reference>
<dbReference type="AlphaFoldDB" id="A0A518IH19"/>
<evidence type="ECO:0000313" key="3">
    <source>
        <dbReference type="EMBL" id="QDV52350.1"/>
    </source>
</evidence>
<keyword evidence="2" id="KW-1133">Transmembrane helix</keyword>
<evidence type="ECO:0000313" key="4">
    <source>
        <dbReference type="Proteomes" id="UP000318313"/>
    </source>
</evidence>
<accession>A0A518IH19</accession>
<evidence type="ECO:0000256" key="1">
    <source>
        <dbReference type="SAM" id="MobiDB-lite"/>
    </source>
</evidence>
<organism evidence="3 4">
    <name type="scientific">Gimesia fumaroli</name>
    <dbReference type="NCBI Taxonomy" id="2527976"/>
    <lineage>
        <taxon>Bacteria</taxon>
        <taxon>Pseudomonadati</taxon>
        <taxon>Planctomycetota</taxon>
        <taxon>Planctomycetia</taxon>
        <taxon>Planctomycetales</taxon>
        <taxon>Planctomycetaceae</taxon>
        <taxon>Gimesia</taxon>
    </lineage>
</organism>
<feature type="region of interest" description="Disordered" evidence="1">
    <location>
        <begin position="41"/>
        <end position="61"/>
    </location>
</feature>
<keyword evidence="2" id="KW-0472">Membrane</keyword>
<keyword evidence="2" id="KW-0812">Transmembrane</keyword>